<feature type="compositionally biased region" description="Pro residues" evidence="1">
    <location>
        <begin position="81"/>
        <end position="97"/>
    </location>
</feature>
<dbReference type="EMBL" id="CAJNOM010000810">
    <property type="protein sequence ID" value="CAF1566063.1"/>
    <property type="molecule type" value="Genomic_DNA"/>
</dbReference>
<evidence type="ECO:0000313" key="6">
    <source>
        <dbReference type="Proteomes" id="UP000663877"/>
    </source>
</evidence>
<name>A0A813XQ90_9BILA</name>
<evidence type="ECO:0000313" key="3">
    <source>
        <dbReference type="EMBL" id="CAF1535048.1"/>
    </source>
</evidence>
<evidence type="ECO:0000313" key="2">
    <source>
        <dbReference type="EMBL" id="CAF0879557.1"/>
    </source>
</evidence>
<protein>
    <submittedName>
        <fullName evidence="2">Uncharacterized protein</fullName>
    </submittedName>
</protein>
<reference evidence="2" key="1">
    <citation type="submission" date="2021-02" db="EMBL/GenBank/DDBJ databases">
        <authorList>
            <person name="Nowell W R."/>
        </authorList>
    </citation>
    <scope>NUCLEOTIDE SEQUENCE</scope>
</reference>
<dbReference type="Proteomes" id="UP000663877">
    <property type="component" value="Unassembled WGS sequence"/>
</dbReference>
<gene>
    <name evidence="2" type="ORF">BJG266_LOCUS9350</name>
    <name evidence="3" type="ORF">QVE165_LOCUS45843</name>
    <name evidence="4" type="ORF">QVE165_LOCUS48356</name>
</gene>
<sequence length="97" mass="11212">MYSIQRHSNNSCYETMNYIRQQQQQQKSVFNNRQMIKTKHQSVLKEYFFIDNSAGTFHRSPLLSFCVPDVYSPGTNGKCSLPPPSSNLPPPPSEWLN</sequence>
<organism evidence="2 6">
    <name type="scientific">Adineta steineri</name>
    <dbReference type="NCBI Taxonomy" id="433720"/>
    <lineage>
        <taxon>Eukaryota</taxon>
        <taxon>Metazoa</taxon>
        <taxon>Spiralia</taxon>
        <taxon>Gnathifera</taxon>
        <taxon>Rotifera</taxon>
        <taxon>Eurotatoria</taxon>
        <taxon>Bdelloidea</taxon>
        <taxon>Adinetida</taxon>
        <taxon>Adinetidae</taxon>
        <taxon>Adineta</taxon>
    </lineage>
</organism>
<evidence type="ECO:0000313" key="5">
    <source>
        <dbReference type="Proteomes" id="UP000663832"/>
    </source>
</evidence>
<dbReference type="EMBL" id="CAJNOI010000030">
    <property type="protein sequence ID" value="CAF0879557.1"/>
    <property type="molecule type" value="Genomic_DNA"/>
</dbReference>
<dbReference type="AlphaFoldDB" id="A0A813XQ90"/>
<dbReference type="OrthoDB" id="10051287at2759"/>
<proteinExistence type="predicted"/>
<dbReference type="EMBL" id="CAJNOM010000659">
    <property type="protein sequence ID" value="CAF1535048.1"/>
    <property type="molecule type" value="Genomic_DNA"/>
</dbReference>
<evidence type="ECO:0000313" key="4">
    <source>
        <dbReference type="EMBL" id="CAF1566063.1"/>
    </source>
</evidence>
<comment type="caution">
    <text evidence="2">The sequence shown here is derived from an EMBL/GenBank/DDBJ whole genome shotgun (WGS) entry which is preliminary data.</text>
</comment>
<dbReference type="Proteomes" id="UP000663832">
    <property type="component" value="Unassembled WGS sequence"/>
</dbReference>
<evidence type="ECO:0000256" key="1">
    <source>
        <dbReference type="SAM" id="MobiDB-lite"/>
    </source>
</evidence>
<accession>A0A813XQ90</accession>
<feature type="region of interest" description="Disordered" evidence="1">
    <location>
        <begin position="77"/>
        <end position="97"/>
    </location>
</feature>
<keyword evidence="5" id="KW-1185">Reference proteome</keyword>